<evidence type="ECO:0000313" key="1">
    <source>
        <dbReference type="EMBL" id="KLO04658.1"/>
    </source>
</evidence>
<dbReference type="EMBL" id="KQ086470">
    <property type="protein sequence ID" value="KLO04658.1"/>
    <property type="molecule type" value="Genomic_DNA"/>
</dbReference>
<organism evidence="1 2">
    <name type="scientific">Schizopora paradoxa</name>
    <dbReference type="NCBI Taxonomy" id="27342"/>
    <lineage>
        <taxon>Eukaryota</taxon>
        <taxon>Fungi</taxon>
        <taxon>Dikarya</taxon>
        <taxon>Basidiomycota</taxon>
        <taxon>Agaricomycotina</taxon>
        <taxon>Agaricomycetes</taxon>
        <taxon>Hymenochaetales</taxon>
        <taxon>Schizoporaceae</taxon>
        <taxon>Schizopora</taxon>
    </lineage>
</organism>
<name>A0A0H2R5A0_9AGAM</name>
<dbReference type="InParanoid" id="A0A0H2R5A0"/>
<protein>
    <submittedName>
        <fullName evidence="1">Uncharacterized protein</fullName>
    </submittedName>
</protein>
<dbReference type="AlphaFoldDB" id="A0A0H2R5A0"/>
<proteinExistence type="predicted"/>
<sequence length="193" mass="21899">MSLHRFFPLLHTVAIVNVKLIDVVTVFPLVCVLHSTDERELHLSALLCFRFKGVEGRSVSSISGLFVWEDGQCVARHKSETYSASKDTYVNWRIHFDYNSLTSSFRVSNDRLERLDFKLCEETLHFNWGGDDVECVSRLGRVSLVLGKASMVGSMYSADEFRPTSKSAPILLVDSHRAFLYRNHPLPSTTPCI</sequence>
<gene>
    <name evidence="1" type="ORF">SCHPADRAFT_896862</name>
</gene>
<keyword evidence="2" id="KW-1185">Reference proteome</keyword>
<reference evidence="1 2" key="1">
    <citation type="submission" date="2015-04" db="EMBL/GenBank/DDBJ databases">
        <title>Complete genome sequence of Schizopora paradoxa KUC8140, a cosmopolitan wood degrader in East Asia.</title>
        <authorList>
            <consortium name="DOE Joint Genome Institute"/>
            <person name="Min B."/>
            <person name="Park H."/>
            <person name="Jang Y."/>
            <person name="Kim J.-J."/>
            <person name="Kim K.H."/>
            <person name="Pangilinan J."/>
            <person name="Lipzen A."/>
            <person name="Riley R."/>
            <person name="Grigoriev I.V."/>
            <person name="Spatafora J.W."/>
            <person name="Choi I.-G."/>
        </authorList>
    </citation>
    <scope>NUCLEOTIDE SEQUENCE [LARGE SCALE GENOMIC DNA]</scope>
    <source>
        <strain evidence="1 2">KUC8140</strain>
    </source>
</reference>
<dbReference type="Proteomes" id="UP000053477">
    <property type="component" value="Unassembled WGS sequence"/>
</dbReference>
<evidence type="ECO:0000313" key="2">
    <source>
        <dbReference type="Proteomes" id="UP000053477"/>
    </source>
</evidence>
<accession>A0A0H2R5A0</accession>